<dbReference type="PANTHER" id="PTHR46558:SF15">
    <property type="entry name" value="HELIX-TURN-HELIX DOMAIN PROTEIN"/>
    <property type="match status" value="1"/>
</dbReference>
<keyword evidence="2" id="KW-0472">Membrane</keyword>
<feature type="transmembrane region" description="Helical" evidence="2">
    <location>
        <begin position="90"/>
        <end position="123"/>
    </location>
</feature>
<reference evidence="5" key="1">
    <citation type="journal article" date="2019" name="Int. J. Syst. Evol. Microbiol.">
        <title>The Global Catalogue of Microorganisms (GCM) 10K type strain sequencing project: providing services to taxonomists for standard genome sequencing and annotation.</title>
        <authorList>
            <consortium name="The Broad Institute Genomics Platform"/>
            <consortium name="The Broad Institute Genome Sequencing Center for Infectious Disease"/>
            <person name="Wu L."/>
            <person name="Ma J."/>
        </authorList>
    </citation>
    <scope>NUCLEOTIDE SEQUENCE [LARGE SCALE GENOMIC DNA]</scope>
    <source>
        <strain evidence="5">CCM 7756</strain>
    </source>
</reference>
<dbReference type="Gene3D" id="1.10.260.40">
    <property type="entry name" value="lambda repressor-like DNA-binding domains"/>
    <property type="match status" value="1"/>
</dbReference>
<proteinExistence type="predicted"/>
<dbReference type="CDD" id="cd00093">
    <property type="entry name" value="HTH_XRE"/>
    <property type="match status" value="1"/>
</dbReference>
<keyword evidence="5" id="KW-1185">Reference proteome</keyword>
<keyword evidence="2" id="KW-0812">Transmembrane</keyword>
<dbReference type="PANTHER" id="PTHR46558">
    <property type="entry name" value="TRACRIPTIONAL REGULATORY PROTEIN-RELATED-RELATED"/>
    <property type="match status" value="1"/>
</dbReference>
<dbReference type="Proteomes" id="UP001595637">
    <property type="component" value="Unassembled WGS sequence"/>
</dbReference>
<protein>
    <submittedName>
        <fullName evidence="4">Helix-turn-helix transcriptional regulator</fullName>
    </submittedName>
</protein>
<sequence>MDDVFGKKLKVLRESKGWSRDQLAKELHVSRQAVYKWESSRGYPDIRNLIIISDIFGVTIDEMIRSDKELQDKISIAEDMKISQTNDPGFYIGLILIVLGIFLFDGAASTTLMVLGFLSFIFFKDFIKSIVSFFK</sequence>
<keyword evidence="2" id="KW-1133">Transmembrane helix</keyword>
<name>A0ABV7N1S1_9STAP</name>
<dbReference type="PROSITE" id="PS50943">
    <property type="entry name" value="HTH_CROC1"/>
    <property type="match status" value="1"/>
</dbReference>
<organism evidence="4 5">
    <name type="scientific">Salinicoccus sesuvii</name>
    <dbReference type="NCBI Taxonomy" id="868281"/>
    <lineage>
        <taxon>Bacteria</taxon>
        <taxon>Bacillati</taxon>
        <taxon>Bacillota</taxon>
        <taxon>Bacilli</taxon>
        <taxon>Bacillales</taxon>
        <taxon>Staphylococcaceae</taxon>
        <taxon>Salinicoccus</taxon>
    </lineage>
</organism>
<dbReference type="SMART" id="SM00530">
    <property type="entry name" value="HTH_XRE"/>
    <property type="match status" value="1"/>
</dbReference>
<dbReference type="InterPro" id="IPR001387">
    <property type="entry name" value="Cro/C1-type_HTH"/>
</dbReference>
<dbReference type="SUPFAM" id="SSF47413">
    <property type="entry name" value="lambda repressor-like DNA-binding domains"/>
    <property type="match status" value="1"/>
</dbReference>
<evidence type="ECO:0000313" key="4">
    <source>
        <dbReference type="EMBL" id="MFC3387214.1"/>
    </source>
</evidence>
<evidence type="ECO:0000313" key="5">
    <source>
        <dbReference type="Proteomes" id="UP001595637"/>
    </source>
</evidence>
<dbReference type="RefSeq" id="WP_380650809.1">
    <property type="nucleotide sequence ID" value="NZ_JBHRVQ010000001.1"/>
</dbReference>
<gene>
    <name evidence="4" type="ORF">ACFOEO_01145</name>
</gene>
<keyword evidence="1" id="KW-0238">DNA-binding</keyword>
<feature type="domain" description="HTH cro/C1-type" evidence="3">
    <location>
        <begin position="9"/>
        <end position="63"/>
    </location>
</feature>
<dbReference type="InterPro" id="IPR010982">
    <property type="entry name" value="Lambda_DNA-bd_dom_sf"/>
</dbReference>
<evidence type="ECO:0000256" key="2">
    <source>
        <dbReference type="SAM" id="Phobius"/>
    </source>
</evidence>
<evidence type="ECO:0000256" key="1">
    <source>
        <dbReference type="ARBA" id="ARBA00023125"/>
    </source>
</evidence>
<dbReference type="EMBL" id="JBHRVQ010000001">
    <property type="protein sequence ID" value="MFC3387214.1"/>
    <property type="molecule type" value="Genomic_DNA"/>
</dbReference>
<comment type="caution">
    <text evidence="4">The sequence shown here is derived from an EMBL/GenBank/DDBJ whole genome shotgun (WGS) entry which is preliminary data.</text>
</comment>
<accession>A0ABV7N1S1</accession>
<evidence type="ECO:0000259" key="3">
    <source>
        <dbReference type="PROSITE" id="PS50943"/>
    </source>
</evidence>
<dbReference type="Pfam" id="PF01381">
    <property type="entry name" value="HTH_3"/>
    <property type="match status" value="1"/>
</dbReference>